<dbReference type="Proteomes" id="UP000235347">
    <property type="component" value="Unassembled WGS sequence"/>
</dbReference>
<reference evidence="1 2" key="1">
    <citation type="submission" date="2018-01" db="EMBL/GenBank/DDBJ databases">
        <title>Whole genome analyses suggest that Burkholderia sensu lato contains two further novel genera in the rhizoxinica-symbiotica group Mycetohabitans gen. nov., and Trinickia gen. nov.: implications for the evolution of diazotrophy and nodulation in the Burkholderiaceae.</title>
        <authorList>
            <person name="Estrada-de los Santos P."/>
            <person name="Palmer M."/>
            <person name="Chavez-Ramirez B."/>
            <person name="Beukes C."/>
            <person name="Steenkamp E.T."/>
            <person name="Hirsch A.M."/>
            <person name="Manyaka P."/>
            <person name="Maluk M."/>
            <person name="Lafos M."/>
            <person name="Crook M."/>
            <person name="Gross E."/>
            <person name="Simon M.F."/>
            <person name="Bueno dos Reis Junior F."/>
            <person name="Poole P.S."/>
            <person name="Venter S.N."/>
            <person name="James E.K."/>
        </authorList>
    </citation>
    <scope>NUCLEOTIDE SEQUENCE [LARGE SCALE GENOMIC DNA]</scope>
    <source>
        <strain evidence="1 2">GP25-8</strain>
    </source>
</reference>
<comment type="caution">
    <text evidence="1">The sequence shown here is derived from an EMBL/GenBank/DDBJ whole genome shotgun (WGS) entry which is preliminary data.</text>
</comment>
<gene>
    <name evidence="1" type="ORF">C0Z19_13995</name>
</gene>
<dbReference type="EMBL" id="PNYB01000010">
    <property type="protein sequence ID" value="PMS24377.1"/>
    <property type="molecule type" value="Genomic_DNA"/>
</dbReference>
<keyword evidence="2" id="KW-1185">Reference proteome</keyword>
<organism evidence="1 2">
    <name type="scientific">Trinickia soli</name>
    <dbReference type="NCBI Taxonomy" id="380675"/>
    <lineage>
        <taxon>Bacteria</taxon>
        <taxon>Pseudomonadati</taxon>
        <taxon>Pseudomonadota</taxon>
        <taxon>Betaproteobacteria</taxon>
        <taxon>Burkholderiales</taxon>
        <taxon>Burkholderiaceae</taxon>
        <taxon>Trinickia</taxon>
    </lineage>
</organism>
<name>A0A2N7W4P2_9BURK</name>
<proteinExistence type="predicted"/>
<evidence type="ECO:0000313" key="1">
    <source>
        <dbReference type="EMBL" id="PMS24377.1"/>
    </source>
</evidence>
<sequence>MSCTNIASSGRLQKHRCETAIQFTHQLRHADRFLNATLTDARRSAPLCKRRANKNVAVV</sequence>
<dbReference type="AlphaFoldDB" id="A0A2N7W4P2"/>
<protein>
    <submittedName>
        <fullName evidence="1">Uncharacterized protein</fullName>
    </submittedName>
</protein>
<accession>A0A2N7W4P2</accession>
<evidence type="ECO:0000313" key="2">
    <source>
        <dbReference type="Proteomes" id="UP000235347"/>
    </source>
</evidence>